<evidence type="ECO:0000256" key="5">
    <source>
        <dbReference type="ARBA" id="ARBA00022692"/>
    </source>
</evidence>
<keyword evidence="10" id="KW-1185">Reference proteome</keyword>
<evidence type="ECO:0000256" key="3">
    <source>
        <dbReference type="ARBA" id="ARBA00022448"/>
    </source>
</evidence>
<evidence type="ECO:0000256" key="7">
    <source>
        <dbReference type="ARBA" id="ARBA00023136"/>
    </source>
</evidence>
<keyword evidence="4" id="KW-1003">Cell membrane</keyword>
<name>A0ABU3EIB8_9RHOB</name>
<gene>
    <name evidence="9" type="ORF">RM190_14940</name>
</gene>
<feature type="transmembrane region" description="Helical" evidence="8">
    <location>
        <begin position="105"/>
        <end position="124"/>
    </location>
</feature>
<dbReference type="SUPFAM" id="SSF81345">
    <property type="entry name" value="ABC transporter involved in vitamin B12 uptake, BtuC"/>
    <property type="match status" value="1"/>
</dbReference>
<feature type="transmembrane region" description="Helical" evidence="8">
    <location>
        <begin position="291"/>
        <end position="312"/>
    </location>
</feature>
<feature type="transmembrane region" description="Helical" evidence="8">
    <location>
        <begin position="266"/>
        <end position="285"/>
    </location>
</feature>
<proteinExistence type="inferred from homology"/>
<organism evidence="9 10">
    <name type="scientific">Paracoccus broussonetiae</name>
    <dbReference type="NCBI Taxonomy" id="3075834"/>
    <lineage>
        <taxon>Bacteria</taxon>
        <taxon>Pseudomonadati</taxon>
        <taxon>Pseudomonadota</taxon>
        <taxon>Alphaproteobacteria</taxon>
        <taxon>Rhodobacterales</taxon>
        <taxon>Paracoccaceae</taxon>
        <taxon>Paracoccus</taxon>
    </lineage>
</organism>
<dbReference type="InterPro" id="IPR037294">
    <property type="entry name" value="ABC_BtuC-like"/>
</dbReference>
<keyword evidence="5 8" id="KW-0812">Transmembrane</keyword>
<keyword evidence="6 8" id="KW-1133">Transmembrane helix</keyword>
<keyword evidence="7 8" id="KW-0472">Membrane</keyword>
<evidence type="ECO:0000313" key="10">
    <source>
        <dbReference type="Proteomes" id="UP001251085"/>
    </source>
</evidence>
<reference evidence="10" key="1">
    <citation type="submission" date="2023-07" db="EMBL/GenBank/DDBJ databases">
        <title>Characterization of two Paracoccaceae strains isolated from Phycosphere and proposal of Xinfangfangia lacusdiani sp. nov.</title>
        <authorList>
            <person name="Deng Y."/>
            <person name="Zhang Y.Q."/>
        </authorList>
    </citation>
    <scope>NUCLEOTIDE SEQUENCE [LARGE SCALE GENOMIC DNA]</scope>
    <source>
        <strain evidence="10">CPCC 101403</strain>
    </source>
</reference>
<dbReference type="InterPro" id="IPR000522">
    <property type="entry name" value="ABC_transptr_permease_BtuC"/>
</dbReference>
<sequence>MARRTVLLALAACLAAVSAIWMLQGLPSGPARGFVLGLRAERLAGLVLVGASTGIATILFQTVAANRVLTPQIMGFDALYMLLQTLLVAALGIAGFAALPVWAKFAGEVGVMALLSSLLFGALLGQGTRDIPRMILTGVILGVMFRALNAFIGRVLDPNEFAVVQQASFASFSKLNAALLPAGLVLTLVGGMSAARIAGRLDVLALGRDSAISLGLRQGRFVPMVLALVAIMTSVATALVGPITFFGLIVAGLTHGVMRSARHADLLPAAALIAAITLVLGQLGFERLMGQAGFLSVGIEFAGGLFFLFLLIRGRIR</sequence>
<comment type="similarity">
    <text evidence="2">Belongs to the binding-protein-dependent transport system permease family. FecCD subfamily.</text>
</comment>
<evidence type="ECO:0000256" key="4">
    <source>
        <dbReference type="ARBA" id="ARBA00022475"/>
    </source>
</evidence>
<dbReference type="EMBL" id="JAVRQI010000011">
    <property type="protein sequence ID" value="MDT1063170.1"/>
    <property type="molecule type" value="Genomic_DNA"/>
</dbReference>
<protein>
    <submittedName>
        <fullName evidence="9">Iron chelate uptake ABC transporter family permease subunit</fullName>
    </submittedName>
</protein>
<evidence type="ECO:0000256" key="1">
    <source>
        <dbReference type="ARBA" id="ARBA00004651"/>
    </source>
</evidence>
<comment type="subcellular location">
    <subcellularLocation>
        <location evidence="1">Cell membrane</location>
        <topology evidence="1">Multi-pass membrane protein</topology>
    </subcellularLocation>
</comment>
<evidence type="ECO:0000256" key="2">
    <source>
        <dbReference type="ARBA" id="ARBA00007935"/>
    </source>
</evidence>
<dbReference type="PANTHER" id="PTHR30472:SF19">
    <property type="entry name" value="PETROBACTIN IMPORT SYSTEM PERMEASE PROTEIN YCLO"/>
    <property type="match status" value="1"/>
</dbReference>
<dbReference type="PANTHER" id="PTHR30472">
    <property type="entry name" value="FERRIC ENTEROBACTIN TRANSPORT SYSTEM PERMEASE PROTEIN"/>
    <property type="match status" value="1"/>
</dbReference>
<comment type="caution">
    <text evidence="9">The sequence shown here is derived from an EMBL/GenBank/DDBJ whole genome shotgun (WGS) entry which is preliminary data.</text>
</comment>
<evidence type="ECO:0000256" key="8">
    <source>
        <dbReference type="SAM" id="Phobius"/>
    </source>
</evidence>
<dbReference type="Proteomes" id="UP001251085">
    <property type="component" value="Unassembled WGS sequence"/>
</dbReference>
<dbReference type="RefSeq" id="WP_311760259.1">
    <property type="nucleotide sequence ID" value="NZ_JAVRQI010000011.1"/>
</dbReference>
<evidence type="ECO:0000313" key="9">
    <source>
        <dbReference type="EMBL" id="MDT1063170.1"/>
    </source>
</evidence>
<feature type="transmembrane region" description="Helical" evidence="8">
    <location>
        <begin position="131"/>
        <end position="152"/>
    </location>
</feature>
<feature type="transmembrane region" description="Helical" evidence="8">
    <location>
        <begin position="224"/>
        <end position="254"/>
    </location>
</feature>
<feature type="transmembrane region" description="Helical" evidence="8">
    <location>
        <begin position="78"/>
        <end position="99"/>
    </location>
</feature>
<feature type="transmembrane region" description="Helical" evidence="8">
    <location>
        <begin position="43"/>
        <end position="66"/>
    </location>
</feature>
<dbReference type="Gene3D" id="1.10.3470.10">
    <property type="entry name" value="ABC transporter involved in vitamin B12 uptake, BtuC"/>
    <property type="match status" value="1"/>
</dbReference>
<dbReference type="Pfam" id="PF01032">
    <property type="entry name" value="FecCD"/>
    <property type="match status" value="1"/>
</dbReference>
<keyword evidence="3" id="KW-0813">Transport</keyword>
<accession>A0ABU3EIB8</accession>
<evidence type="ECO:0000256" key="6">
    <source>
        <dbReference type="ARBA" id="ARBA00022989"/>
    </source>
</evidence>